<name>A0A0W4ZN56_PNEC8</name>
<dbReference type="GO" id="GO:0045292">
    <property type="term" value="P:mRNA cis splicing, via spliceosome"/>
    <property type="evidence" value="ECO:0007669"/>
    <property type="project" value="TreeGrafter"/>
</dbReference>
<dbReference type="GeneID" id="28935813"/>
<keyword evidence="4" id="KW-0539">Nucleus</keyword>
<dbReference type="GO" id="GO:0000387">
    <property type="term" value="P:spliceosomal snRNP assembly"/>
    <property type="evidence" value="ECO:0007669"/>
    <property type="project" value="TreeGrafter"/>
</dbReference>
<evidence type="ECO:0000256" key="2">
    <source>
        <dbReference type="ARBA" id="ARBA00004496"/>
    </source>
</evidence>
<evidence type="ECO:0000313" key="7">
    <source>
        <dbReference type="Proteomes" id="UP000054454"/>
    </source>
</evidence>
<feature type="compositionally biased region" description="Basic and acidic residues" evidence="5">
    <location>
        <begin position="189"/>
        <end position="207"/>
    </location>
</feature>
<evidence type="ECO:0000256" key="5">
    <source>
        <dbReference type="SAM" id="MobiDB-lite"/>
    </source>
</evidence>
<reference evidence="7" key="1">
    <citation type="journal article" date="2016" name="Nat. Commun.">
        <title>Genome analysis of three Pneumocystis species reveals adaptation mechanisms to life exclusively in mammalian hosts.</title>
        <authorList>
            <person name="Ma L."/>
            <person name="Chen Z."/>
            <person name="Huang D.W."/>
            <person name="Kutty G."/>
            <person name="Ishihara M."/>
            <person name="Wang H."/>
            <person name="Abouelleil A."/>
            <person name="Bishop L."/>
            <person name="Davey E."/>
            <person name="Deng R."/>
            <person name="Deng X."/>
            <person name="Fan L."/>
            <person name="Fantoni G."/>
            <person name="Fitzgerald M."/>
            <person name="Gogineni E."/>
            <person name="Goldberg J.M."/>
            <person name="Handley G."/>
            <person name="Hu X."/>
            <person name="Huber C."/>
            <person name="Jiao X."/>
            <person name="Jones K."/>
            <person name="Levin J.Z."/>
            <person name="Liu Y."/>
            <person name="Macdonald P."/>
            <person name="Melnikov A."/>
            <person name="Raley C."/>
            <person name="Sassi M."/>
            <person name="Sherman B.T."/>
            <person name="Song X."/>
            <person name="Sykes S."/>
            <person name="Tran B."/>
            <person name="Walsh L."/>
            <person name="Xia Y."/>
            <person name="Yang J."/>
            <person name="Young S."/>
            <person name="Zeng Q."/>
            <person name="Zheng X."/>
            <person name="Stephens R."/>
            <person name="Nusbaum C."/>
            <person name="Birren B.W."/>
            <person name="Azadi P."/>
            <person name="Lempicki R.A."/>
            <person name="Cuomo C.A."/>
            <person name="Kovacs J.A."/>
        </authorList>
    </citation>
    <scope>NUCLEOTIDE SEQUENCE [LARGE SCALE GENOMIC DNA]</scope>
    <source>
        <strain evidence="7">B80</strain>
    </source>
</reference>
<proteinExistence type="predicted"/>
<dbReference type="PANTHER" id="PTHR21399:SF0">
    <property type="entry name" value="METHYLOSOME SUBUNIT PICLN"/>
    <property type="match status" value="1"/>
</dbReference>
<dbReference type="GO" id="GO:0005681">
    <property type="term" value="C:spliceosomal complex"/>
    <property type="evidence" value="ECO:0007669"/>
    <property type="project" value="TreeGrafter"/>
</dbReference>
<dbReference type="Proteomes" id="UP000054454">
    <property type="component" value="Unassembled WGS sequence"/>
</dbReference>
<comment type="caution">
    <text evidence="6">The sequence shown here is derived from an EMBL/GenBank/DDBJ whole genome shotgun (WGS) entry which is preliminary data.</text>
</comment>
<dbReference type="InterPro" id="IPR011993">
    <property type="entry name" value="PH-like_dom_sf"/>
</dbReference>
<dbReference type="PANTHER" id="PTHR21399">
    <property type="entry name" value="CHLORIDE CONDUCTANCE REGULATORY PROTEIN ICLN"/>
    <property type="match status" value="1"/>
</dbReference>
<dbReference type="InterPro" id="IPR039924">
    <property type="entry name" value="ICln/Lot5/Saf5"/>
</dbReference>
<evidence type="ECO:0000313" key="6">
    <source>
        <dbReference type="EMBL" id="KTW29812.1"/>
    </source>
</evidence>
<dbReference type="GO" id="GO:0005829">
    <property type="term" value="C:cytosol"/>
    <property type="evidence" value="ECO:0007669"/>
    <property type="project" value="TreeGrafter"/>
</dbReference>
<dbReference type="OrthoDB" id="19714at2759"/>
<dbReference type="EMBL" id="LFVZ01000004">
    <property type="protein sequence ID" value="KTW29812.1"/>
    <property type="molecule type" value="Genomic_DNA"/>
</dbReference>
<dbReference type="AlphaFoldDB" id="A0A0W4ZN56"/>
<sequence>MAFVYIEKPPTGLIELSEHQESTPRTFSSNVLHFFSKEAAFKAFPAIGLSEHVDVYITSQSFVIFSPSISRGLEIPYTKIILHAINRTPHEVFDTSCIYMQIEDLNNLSLKENGTNGTVPKSDANMAELYISPSDSSTLHDFYTALSNCSSLHPSVEQNSGGDIDIFSENHQWITETNESESLQSSAGEVHEIEDKRENEAKWRCTE</sequence>
<organism evidence="6 7">
    <name type="scientific">Pneumocystis carinii (strain B80)</name>
    <name type="common">Rat pneumocystis pneumonia agent</name>
    <name type="synonym">Pneumocystis carinii f. sp. carinii</name>
    <dbReference type="NCBI Taxonomy" id="1408658"/>
    <lineage>
        <taxon>Eukaryota</taxon>
        <taxon>Fungi</taxon>
        <taxon>Dikarya</taxon>
        <taxon>Ascomycota</taxon>
        <taxon>Taphrinomycotina</taxon>
        <taxon>Pneumocystomycetes</taxon>
        <taxon>Pneumocystaceae</taxon>
        <taxon>Pneumocystis</taxon>
    </lineage>
</organism>
<dbReference type="VEuPathDB" id="FungiDB:T552_01017"/>
<keyword evidence="7" id="KW-1185">Reference proteome</keyword>
<dbReference type="GO" id="GO:0034715">
    <property type="term" value="C:pICln-Sm protein complex"/>
    <property type="evidence" value="ECO:0007669"/>
    <property type="project" value="TreeGrafter"/>
</dbReference>
<evidence type="ECO:0000256" key="1">
    <source>
        <dbReference type="ARBA" id="ARBA00004123"/>
    </source>
</evidence>
<comment type="subcellular location">
    <subcellularLocation>
        <location evidence="2">Cytoplasm</location>
    </subcellularLocation>
    <subcellularLocation>
        <location evidence="1">Nucleus</location>
    </subcellularLocation>
</comment>
<evidence type="ECO:0000256" key="3">
    <source>
        <dbReference type="ARBA" id="ARBA00022490"/>
    </source>
</evidence>
<gene>
    <name evidence="6" type="ORF">T552_01017</name>
</gene>
<accession>A0A0W4ZN56</accession>
<keyword evidence="3" id="KW-0963">Cytoplasm</keyword>
<dbReference type="RefSeq" id="XP_018226799.1">
    <property type="nucleotide sequence ID" value="XM_018369611.1"/>
</dbReference>
<evidence type="ECO:0000256" key="4">
    <source>
        <dbReference type="ARBA" id="ARBA00023242"/>
    </source>
</evidence>
<dbReference type="Pfam" id="PF03517">
    <property type="entry name" value="Voldacs"/>
    <property type="match status" value="1"/>
</dbReference>
<dbReference type="Gene3D" id="2.30.29.30">
    <property type="entry name" value="Pleckstrin-homology domain (PH domain)/Phosphotyrosine-binding domain (PTB)"/>
    <property type="match status" value="1"/>
</dbReference>
<protein>
    <submittedName>
        <fullName evidence="6">Uncharacterized protein</fullName>
    </submittedName>
</protein>
<feature type="region of interest" description="Disordered" evidence="5">
    <location>
        <begin position="179"/>
        <end position="207"/>
    </location>
</feature>